<accession>X1F5A5</accession>
<dbReference type="GO" id="GO:0003899">
    <property type="term" value="F:DNA-directed RNA polymerase activity"/>
    <property type="evidence" value="ECO:0007669"/>
    <property type="project" value="UniProtKB-EC"/>
</dbReference>
<dbReference type="EC" id="2.7.7.6" evidence="1"/>
<evidence type="ECO:0000259" key="6">
    <source>
        <dbReference type="Pfam" id="PF00562"/>
    </source>
</evidence>
<dbReference type="GO" id="GO:0006351">
    <property type="term" value="P:DNA-templated transcription"/>
    <property type="evidence" value="ECO:0007669"/>
    <property type="project" value="InterPro"/>
</dbReference>
<evidence type="ECO:0000256" key="3">
    <source>
        <dbReference type="ARBA" id="ARBA00022679"/>
    </source>
</evidence>
<dbReference type="GO" id="GO:0003677">
    <property type="term" value="F:DNA binding"/>
    <property type="evidence" value="ECO:0007669"/>
    <property type="project" value="InterPro"/>
</dbReference>
<proteinExistence type="predicted"/>
<evidence type="ECO:0000256" key="4">
    <source>
        <dbReference type="ARBA" id="ARBA00022695"/>
    </source>
</evidence>
<keyword evidence="4" id="KW-0548">Nucleotidyltransferase</keyword>
<feature type="domain" description="DNA-directed RNA polymerase subunit 2 hybrid-binding" evidence="6">
    <location>
        <begin position="1"/>
        <end position="39"/>
    </location>
</feature>
<sequence>QNVLIAYMPWQGYNFEDAILINERLVYEDVFTSIHIERYSPIFTFWHSI</sequence>
<keyword evidence="5" id="KW-0804">Transcription</keyword>
<organism evidence="7">
    <name type="scientific">marine sediment metagenome</name>
    <dbReference type="NCBI Taxonomy" id="412755"/>
    <lineage>
        <taxon>unclassified sequences</taxon>
        <taxon>metagenomes</taxon>
        <taxon>ecological metagenomes</taxon>
    </lineage>
</organism>
<comment type="caution">
    <text evidence="7">The sequence shown here is derived from an EMBL/GenBank/DDBJ whole genome shotgun (WGS) entry which is preliminary data.</text>
</comment>
<dbReference type="Gene3D" id="2.40.270.10">
    <property type="entry name" value="DNA-directed RNA polymerase, subunit 2, domain 6"/>
    <property type="match status" value="1"/>
</dbReference>
<evidence type="ECO:0000256" key="2">
    <source>
        <dbReference type="ARBA" id="ARBA00022478"/>
    </source>
</evidence>
<dbReference type="InterPro" id="IPR037033">
    <property type="entry name" value="DNA-dir_RNAP_su2_hyb_sf"/>
</dbReference>
<dbReference type="SUPFAM" id="SSF64484">
    <property type="entry name" value="beta and beta-prime subunits of DNA dependent RNA-polymerase"/>
    <property type="match status" value="1"/>
</dbReference>
<protein>
    <recommendedName>
        <fullName evidence="1">DNA-directed RNA polymerase</fullName>
        <ecNumber evidence="1">2.7.7.6</ecNumber>
    </recommendedName>
</protein>
<evidence type="ECO:0000313" key="7">
    <source>
        <dbReference type="EMBL" id="GAH27760.1"/>
    </source>
</evidence>
<dbReference type="GO" id="GO:0000428">
    <property type="term" value="C:DNA-directed RNA polymerase complex"/>
    <property type="evidence" value="ECO:0007669"/>
    <property type="project" value="UniProtKB-KW"/>
</dbReference>
<reference evidence="7" key="1">
    <citation type="journal article" date="2014" name="Front. Microbiol.">
        <title>High frequency of phylogenetically diverse reductive dehalogenase-homologous genes in deep subseafloor sedimentary metagenomes.</title>
        <authorList>
            <person name="Kawai M."/>
            <person name="Futagami T."/>
            <person name="Toyoda A."/>
            <person name="Takaki Y."/>
            <person name="Nishi S."/>
            <person name="Hori S."/>
            <person name="Arai W."/>
            <person name="Tsubouchi T."/>
            <person name="Morono Y."/>
            <person name="Uchiyama I."/>
            <person name="Ito T."/>
            <person name="Fujiyama A."/>
            <person name="Inagaki F."/>
            <person name="Takami H."/>
        </authorList>
    </citation>
    <scope>NUCLEOTIDE SEQUENCE</scope>
    <source>
        <strain evidence="7">Expedition CK06-06</strain>
    </source>
</reference>
<feature type="non-terminal residue" evidence="7">
    <location>
        <position position="1"/>
    </location>
</feature>
<keyword evidence="3" id="KW-0808">Transferase</keyword>
<dbReference type="EMBL" id="BART01041646">
    <property type="protein sequence ID" value="GAH27760.1"/>
    <property type="molecule type" value="Genomic_DNA"/>
</dbReference>
<dbReference type="Pfam" id="PF00562">
    <property type="entry name" value="RNA_pol_Rpb2_6"/>
    <property type="match status" value="1"/>
</dbReference>
<name>X1F5A5_9ZZZZ</name>
<dbReference type="InterPro" id="IPR007120">
    <property type="entry name" value="DNA-dir_RNAP_su2_dom"/>
</dbReference>
<keyword evidence="2" id="KW-0240">DNA-directed RNA polymerase</keyword>
<evidence type="ECO:0000256" key="1">
    <source>
        <dbReference type="ARBA" id="ARBA00012418"/>
    </source>
</evidence>
<gene>
    <name evidence="7" type="ORF">S01H4_66859</name>
</gene>
<dbReference type="AlphaFoldDB" id="X1F5A5"/>
<evidence type="ECO:0000256" key="5">
    <source>
        <dbReference type="ARBA" id="ARBA00023163"/>
    </source>
</evidence>